<evidence type="ECO:0000256" key="3">
    <source>
        <dbReference type="ARBA" id="ARBA00004496"/>
    </source>
</evidence>
<accession>A0ABZ2UCD9</accession>
<keyword evidence="11" id="KW-0418">Kinase</keyword>
<keyword evidence="7" id="KW-0021">Allosteric enzyme</keyword>
<evidence type="ECO:0000259" key="17">
    <source>
        <dbReference type="Pfam" id="PF00365"/>
    </source>
</evidence>
<dbReference type="InterPro" id="IPR022953">
    <property type="entry name" value="ATP_PFK"/>
</dbReference>
<evidence type="ECO:0000256" key="4">
    <source>
        <dbReference type="ARBA" id="ARBA00004679"/>
    </source>
</evidence>
<keyword evidence="14" id="KW-0324">Glycolysis</keyword>
<keyword evidence="6" id="KW-0963">Cytoplasm</keyword>
<keyword evidence="10" id="KW-0547">Nucleotide-binding</keyword>
<dbReference type="Proteomes" id="UP001484199">
    <property type="component" value="Chromosome"/>
</dbReference>
<dbReference type="RefSeq" id="WP_341266832.1">
    <property type="nucleotide sequence ID" value="NZ_CP146843.1"/>
</dbReference>
<dbReference type="InterPro" id="IPR035966">
    <property type="entry name" value="PKF_sf"/>
</dbReference>
<comment type="subcellular location">
    <subcellularLocation>
        <location evidence="3">Cytoplasm</location>
    </subcellularLocation>
</comment>
<evidence type="ECO:0000256" key="12">
    <source>
        <dbReference type="ARBA" id="ARBA00022840"/>
    </source>
</evidence>
<evidence type="ECO:0000256" key="8">
    <source>
        <dbReference type="ARBA" id="ARBA00022679"/>
    </source>
</evidence>
<dbReference type="EMBL" id="CP146843">
    <property type="protein sequence ID" value="WYY26427.1"/>
    <property type="molecule type" value="Genomic_DNA"/>
</dbReference>
<evidence type="ECO:0000256" key="13">
    <source>
        <dbReference type="ARBA" id="ARBA00022842"/>
    </source>
</evidence>
<keyword evidence="13" id="KW-0460">Magnesium</keyword>
<evidence type="ECO:0000256" key="15">
    <source>
        <dbReference type="ARBA" id="ARBA00038478"/>
    </source>
</evidence>
<dbReference type="InterPro" id="IPR015912">
    <property type="entry name" value="Phosphofructokinase_CS"/>
</dbReference>
<gene>
    <name evidence="18" type="primary">pfkA</name>
    <name evidence="18" type="ORF">AshY1_03120</name>
</gene>
<comment type="catalytic activity">
    <reaction evidence="16">
        <text>beta-D-fructose 6-phosphate + ATP = beta-D-fructose 1,6-bisphosphate + ADP + H(+)</text>
        <dbReference type="Rhea" id="RHEA:16109"/>
        <dbReference type="ChEBI" id="CHEBI:15378"/>
        <dbReference type="ChEBI" id="CHEBI:30616"/>
        <dbReference type="ChEBI" id="CHEBI:32966"/>
        <dbReference type="ChEBI" id="CHEBI:57634"/>
        <dbReference type="ChEBI" id="CHEBI:456216"/>
        <dbReference type="EC" id="2.7.1.11"/>
    </reaction>
</comment>
<comment type="pathway">
    <text evidence="4">Carbohydrate degradation; glycolysis; D-glyceraldehyde 3-phosphate and glycerone phosphate from D-glucose: step 3/4.</text>
</comment>
<dbReference type="InterPro" id="IPR000023">
    <property type="entry name" value="Phosphofructokinase_dom"/>
</dbReference>
<evidence type="ECO:0000256" key="10">
    <source>
        <dbReference type="ARBA" id="ARBA00022741"/>
    </source>
</evidence>
<dbReference type="SUPFAM" id="SSF53784">
    <property type="entry name" value="Phosphofructokinase"/>
    <property type="match status" value="1"/>
</dbReference>
<keyword evidence="12" id="KW-0067">ATP-binding</keyword>
<evidence type="ECO:0000256" key="1">
    <source>
        <dbReference type="ARBA" id="ARBA00001946"/>
    </source>
</evidence>
<feature type="domain" description="Phosphofructokinase" evidence="17">
    <location>
        <begin position="4"/>
        <end position="219"/>
    </location>
</feature>
<evidence type="ECO:0000256" key="9">
    <source>
        <dbReference type="ARBA" id="ARBA00022723"/>
    </source>
</evidence>
<dbReference type="NCBIfam" id="NF002872">
    <property type="entry name" value="PRK03202.1"/>
    <property type="match status" value="1"/>
</dbReference>
<dbReference type="Gene3D" id="3.40.50.450">
    <property type="match status" value="1"/>
</dbReference>
<evidence type="ECO:0000313" key="19">
    <source>
        <dbReference type="Proteomes" id="UP001484199"/>
    </source>
</evidence>
<dbReference type="PANTHER" id="PTHR13697">
    <property type="entry name" value="PHOSPHOFRUCTOKINASE"/>
    <property type="match status" value="1"/>
</dbReference>
<keyword evidence="19" id="KW-1185">Reference proteome</keyword>
<name>A0ABZ2UCD9_ASHYP</name>
<evidence type="ECO:0000256" key="7">
    <source>
        <dbReference type="ARBA" id="ARBA00022533"/>
    </source>
</evidence>
<dbReference type="PANTHER" id="PTHR13697:SF4">
    <property type="entry name" value="ATP-DEPENDENT 6-PHOSPHOFRUCTOKINASE"/>
    <property type="match status" value="1"/>
</dbReference>
<sequence length="257" mass="28699">MCTINRAGTYLGTTRFLPFQQDLSVRQKCVKNLQNKGINKLIIIGGDGSYRGAMKLEELGIQCIGVPATIDNDIQKTDLTIGFSTAVNNVLDAIEKVRDTSLSHNRCTLIEVMGRNKGDLALYGGLATCSDIIITKENLISKQLILDKIKNFKIQNKRHVIIVVTEHIFDVYKLAKEVESYSGFETRAQVLGHIQRGGTPTVEDRILATQMGNYAVNLLKQNIHNCAVAIQKQEIIHIDFNNILDVSNVRNKLYDIL</sequence>
<comment type="cofactor">
    <cofactor evidence="1">
        <name>Mg(2+)</name>
        <dbReference type="ChEBI" id="CHEBI:18420"/>
    </cofactor>
</comment>
<evidence type="ECO:0000256" key="2">
    <source>
        <dbReference type="ARBA" id="ARBA00002659"/>
    </source>
</evidence>
<evidence type="ECO:0000256" key="11">
    <source>
        <dbReference type="ARBA" id="ARBA00022777"/>
    </source>
</evidence>
<comment type="similarity">
    <text evidence="15">Belongs to the phosphofructokinase type A (PFKA) family.</text>
</comment>
<dbReference type="Gene3D" id="3.40.50.460">
    <property type="entry name" value="Phosphofructokinase domain"/>
    <property type="match status" value="1"/>
</dbReference>
<keyword evidence="9" id="KW-0479">Metal-binding</keyword>
<protein>
    <recommendedName>
        <fullName evidence="5">6-phosphofructokinase</fullName>
        <ecNumber evidence="5">2.7.1.11</ecNumber>
    </recommendedName>
</protein>
<evidence type="ECO:0000256" key="6">
    <source>
        <dbReference type="ARBA" id="ARBA00022490"/>
    </source>
</evidence>
<dbReference type="Pfam" id="PF00365">
    <property type="entry name" value="PFK"/>
    <property type="match status" value="1"/>
</dbReference>
<keyword evidence="8" id="KW-0808">Transferase</keyword>
<dbReference type="PRINTS" id="PR00476">
    <property type="entry name" value="PHFRCTKINASE"/>
</dbReference>
<comment type="function">
    <text evidence="2">Catalyzes the phosphorylation of D-fructose 6-phosphate to fructose 1,6-bisphosphate by ATP, the first committing step of glycolysis.</text>
</comment>
<evidence type="ECO:0000256" key="14">
    <source>
        <dbReference type="ARBA" id="ARBA00023152"/>
    </source>
</evidence>
<organism evidence="18 19">
    <name type="scientific">Ash yellows phytoplasma</name>
    <dbReference type="NCBI Taxonomy" id="35780"/>
    <lineage>
        <taxon>Bacteria</taxon>
        <taxon>Bacillati</taxon>
        <taxon>Mycoplasmatota</taxon>
        <taxon>Mollicutes</taxon>
        <taxon>Acholeplasmatales</taxon>
        <taxon>Acholeplasmataceae</taxon>
        <taxon>Candidatus Phytoplasma</taxon>
        <taxon>16SrVII (Ash yellows group)</taxon>
    </lineage>
</organism>
<dbReference type="PROSITE" id="PS00433">
    <property type="entry name" value="PHOSPHOFRUCTOKINASE"/>
    <property type="match status" value="1"/>
</dbReference>
<reference evidence="18" key="1">
    <citation type="submission" date="2024-03" db="EMBL/GenBank/DDBJ databases">
        <title>The Complete Genome of 'Candidatus Phytoplasma fraxini' AshY1 from the Ash Yellows Group.</title>
        <authorList>
            <person name="Boehm J.W."/>
            <person name="Huettel B."/>
            <person name="Schneider B."/>
            <person name="Kube M."/>
        </authorList>
    </citation>
    <scope>NUCLEOTIDE SEQUENCE [LARGE SCALE GENOMIC DNA]</scope>
    <source>
        <strain evidence="18">AshY1</strain>
    </source>
</reference>
<proteinExistence type="inferred from homology"/>
<evidence type="ECO:0000256" key="5">
    <source>
        <dbReference type="ARBA" id="ARBA00012055"/>
    </source>
</evidence>
<dbReference type="EC" id="2.7.1.11" evidence="5"/>
<evidence type="ECO:0000313" key="18">
    <source>
        <dbReference type="EMBL" id="WYY26427.1"/>
    </source>
</evidence>
<evidence type="ECO:0000256" key="16">
    <source>
        <dbReference type="ARBA" id="ARBA00048070"/>
    </source>
</evidence>